<dbReference type="RefSeq" id="WP_167461051.1">
    <property type="nucleotide sequence ID" value="NZ_CP046171.1"/>
</dbReference>
<evidence type="ECO:0000313" key="1">
    <source>
        <dbReference type="EMBL" id="QIS01946.1"/>
    </source>
</evidence>
<dbReference type="EMBL" id="CP046171">
    <property type="protein sequence ID" value="QIS01946.1"/>
    <property type="molecule type" value="Genomic_DNA"/>
</dbReference>
<organism evidence="1 2">
    <name type="scientific">Nocardia brasiliensis</name>
    <dbReference type="NCBI Taxonomy" id="37326"/>
    <lineage>
        <taxon>Bacteria</taxon>
        <taxon>Bacillati</taxon>
        <taxon>Actinomycetota</taxon>
        <taxon>Actinomycetes</taxon>
        <taxon>Mycobacteriales</taxon>
        <taxon>Nocardiaceae</taxon>
        <taxon>Nocardia</taxon>
    </lineage>
</organism>
<reference evidence="1 2" key="1">
    <citation type="journal article" date="2019" name="ACS Chem. Biol.">
        <title>Identification and Mobilization of a Cryptic Antibiotic Biosynthesis Gene Locus from a Human-Pathogenic Nocardia Isolate.</title>
        <authorList>
            <person name="Herisse M."/>
            <person name="Ishida K."/>
            <person name="Porter J.L."/>
            <person name="Howden B."/>
            <person name="Hertweck C."/>
            <person name="Stinear T.P."/>
            <person name="Pidot S.J."/>
        </authorList>
    </citation>
    <scope>NUCLEOTIDE SEQUENCE [LARGE SCALE GENOMIC DNA]</scope>
    <source>
        <strain evidence="1 2">AUSMDU00024985</strain>
    </source>
</reference>
<gene>
    <name evidence="1" type="ORF">F5X71_06100</name>
</gene>
<proteinExistence type="predicted"/>
<protein>
    <submittedName>
        <fullName evidence="1">Uncharacterized protein</fullName>
    </submittedName>
</protein>
<name>A0A6G9XM01_NOCBR</name>
<accession>A0A6G9XM01</accession>
<sequence>MDQITHFGRAELDGPTPAAPASLRLFDHVLLGVHDEVLWRCETTHLLDQHGRLSCAVRLDIDPHAANVAGHFPSGIDRDHKVELGDLSVPTLEAAAHGLLERGTDSRAHYGTVMSELPLNHHSNMLGASLLTNCLPVTWVAKGFACQRVAESTGPQGVFFGATTLAASPTVLELTLAGYFPTYPLSDDARSAEDGLRYALRHAWSEVSIARMGQTVLWTAREPRRAG</sequence>
<dbReference type="AlphaFoldDB" id="A0A6G9XM01"/>
<dbReference type="Proteomes" id="UP000501705">
    <property type="component" value="Chromosome"/>
</dbReference>
<evidence type="ECO:0000313" key="2">
    <source>
        <dbReference type="Proteomes" id="UP000501705"/>
    </source>
</evidence>